<protein>
    <submittedName>
        <fullName evidence="2">Uncharacterized protein</fullName>
    </submittedName>
</protein>
<reference evidence="2 3" key="1">
    <citation type="submission" date="2017-11" db="EMBL/GenBank/DDBJ databases">
        <title>De novo assembly and phasing of dikaryotic genomes from two isolates of Puccinia coronata f. sp. avenae, the causal agent of oat crown rust.</title>
        <authorList>
            <person name="Miller M.E."/>
            <person name="Zhang Y."/>
            <person name="Omidvar V."/>
            <person name="Sperschneider J."/>
            <person name="Schwessinger B."/>
            <person name="Raley C."/>
            <person name="Palmer J.M."/>
            <person name="Garnica D."/>
            <person name="Upadhyaya N."/>
            <person name="Rathjen J."/>
            <person name="Taylor J.M."/>
            <person name="Park R.F."/>
            <person name="Dodds P.N."/>
            <person name="Hirsch C.D."/>
            <person name="Kianian S.F."/>
            <person name="Figueroa M."/>
        </authorList>
    </citation>
    <scope>NUCLEOTIDE SEQUENCE [LARGE SCALE GENOMIC DNA]</scope>
    <source>
        <strain evidence="2">12NC29</strain>
    </source>
</reference>
<evidence type="ECO:0000313" key="3">
    <source>
        <dbReference type="Proteomes" id="UP000235388"/>
    </source>
</evidence>
<proteinExistence type="predicted"/>
<evidence type="ECO:0000256" key="1">
    <source>
        <dbReference type="SAM" id="MobiDB-lite"/>
    </source>
</evidence>
<name>A0A2N5UI67_9BASI</name>
<comment type="caution">
    <text evidence="2">The sequence shown here is derived from an EMBL/GenBank/DDBJ whole genome shotgun (WGS) entry which is preliminary data.</text>
</comment>
<sequence>MKHPSLQRFNQPSEHGWSHQRPNTVPYRHVDQTVRLTILERGICPAVYRCNIGPNPVFDRWSDGHCPTEARANWSDRFVRPVPAGPVQPVPGTDRTGLSNPPAGALVGQCLSNHRSNKAVQALLELPCLTDPNVPAPPPSGDLLTMDEFLTLLWIAQEDMDTRELIKQRKIHHWTYFTLSDEQQLRDLGFEEGPARLLCLGVARAQAHLA</sequence>
<feature type="region of interest" description="Disordered" evidence="1">
    <location>
        <begin position="1"/>
        <end position="24"/>
    </location>
</feature>
<evidence type="ECO:0000313" key="2">
    <source>
        <dbReference type="EMBL" id="PLW37376.1"/>
    </source>
</evidence>
<accession>A0A2N5UI67</accession>
<keyword evidence="3" id="KW-1185">Reference proteome</keyword>
<gene>
    <name evidence="2" type="ORF">PCANC_19647</name>
</gene>
<dbReference type="EMBL" id="PGCJ01000223">
    <property type="protein sequence ID" value="PLW37376.1"/>
    <property type="molecule type" value="Genomic_DNA"/>
</dbReference>
<organism evidence="2 3">
    <name type="scientific">Puccinia coronata f. sp. avenae</name>
    <dbReference type="NCBI Taxonomy" id="200324"/>
    <lineage>
        <taxon>Eukaryota</taxon>
        <taxon>Fungi</taxon>
        <taxon>Dikarya</taxon>
        <taxon>Basidiomycota</taxon>
        <taxon>Pucciniomycotina</taxon>
        <taxon>Pucciniomycetes</taxon>
        <taxon>Pucciniales</taxon>
        <taxon>Pucciniaceae</taxon>
        <taxon>Puccinia</taxon>
    </lineage>
</organism>
<dbReference type="AlphaFoldDB" id="A0A2N5UI67"/>
<dbReference type="Proteomes" id="UP000235388">
    <property type="component" value="Unassembled WGS sequence"/>
</dbReference>